<evidence type="ECO:0000313" key="1">
    <source>
        <dbReference type="EMBL" id="MFB2838441.1"/>
    </source>
</evidence>
<evidence type="ECO:0000313" key="2">
    <source>
        <dbReference type="Proteomes" id="UP001576780"/>
    </source>
</evidence>
<comment type="caution">
    <text evidence="1">The sequence shown here is derived from an EMBL/GenBank/DDBJ whole genome shotgun (WGS) entry which is preliminary data.</text>
</comment>
<accession>A0ABV4WUU5</accession>
<sequence length="44" mass="5013">MPIPDRTKYIRNTFYTISAGTGEAIELKPKSDNARHRYGNAPNF</sequence>
<dbReference type="RefSeq" id="WP_413280753.1">
    <property type="nucleotide sequence ID" value="NZ_JBHFNT010000250.1"/>
</dbReference>
<protein>
    <submittedName>
        <fullName evidence="1">Uncharacterized protein</fullName>
    </submittedName>
</protein>
<keyword evidence="2" id="KW-1185">Reference proteome</keyword>
<proteinExistence type="predicted"/>
<dbReference type="Proteomes" id="UP001576780">
    <property type="component" value="Unassembled WGS sequence"/>
</dbReference>
<organism evidence="1 2">
    <name type="scientific">Floridaenema evergladense BLCC-F167</name>
    <dbReference type="NCBI Taxonomy" id="3153639"/>
    <lineage>
        <taxon>Bacteria</taxon>
        <taxon>Bacillati</taxon>
        <taxon>Cyanobacteriota</taxon>
        <taxon>Cyanophyceae</taxon>
        <taxon>Oscillatoriophycideae</taxon>
        <taxon>Aerosakkonematales</taxon>
        <taxon>Aerosakkonemataceae</taxon>
        <taxon>Floridanema</taxon>
        <taxon>Floridanema evergladense</taxon>
    </lineage>
</organism>
<reference evidence="1 2" key="1">
    <citation type="submission" date="2024-09" db="EMBL/GenBank/DDBJ databases">
        <title>Floridaenema gen nov. (Aerosakkonemataceae, Aerosakkonematales ord. nov., Cyanobacteria) from benthic tropical and subtropical fresh waters, with the description of four new species.</title>
        <authorList>
            <person name="Moretto J.A."/>
            <person name="Berthold D.E."/>
            <person name="Lefler F.W."/>
            <person name="Huang I.-S."/>
            <person name="Laughinghouse H. IV."/>
        </authorList>
    </citation>
    <scope>NUCLEOTIDE SEQUENCE [LARGE SCALE GENOMIC DNA]</scope>
    <source>
        <strain evidence="1 2">BLCC-F167</strain>
    </source>
</reference>
<name>A0ABV4WUU5_9CYAN</name>
<gene>
    <name evidence="1" type="ORF">ACE1CA_28440</name>
</gene>
<dbReference type="EMBL" id="JBHFNT010000250">
    <property type="protein sequence ID" value="MFB2838441.1"/>
    <property type="molecule type" value="Genomic_DNA"/>
</dbReference>